<feature type="compositionally biased region" description="Basic and acidic residues" evidence="1">
    <location>
        <begin position="58"/>
        <end position="72"/>
    </location>
</feature>
<organism evidence="2">
    <name type="scientific">marine sediment metagenome</name>
    <dbReference type="NCBI Taxonomy" id="412755"/>
    <lineage>
        <taxon>unclassified sequences</taxon>
        <taxon>metagenomes</taxon>
        <taxon>ecological metagenomes</taxon>
    </lineage>
</organism>
<feature type="region of interest" description="Disordered" evidence="1">
    <location>
        <begin position="17"/>
        <end position="72"/>
    </location>
</feature>
<evidence type="ECO:0000256" key="1">
    <source>
        <dbReference type="SAM" id="MobiDB-lite"/>
    </source>
</evidence>
<dbReference type="EMBL" id="LAZR01006143">
    <property type="protein sequence ID" value="KKM94410.1"/>
    <property type="molecule type" value="Genomic_DNA"/>
</dbReference>
<gene>
    <name evidence="2" type="ORF">LCGC14_1198660</name>
</gene>
<proteinExistence type="predicted"/>
<protein>
    <submittedName>
        <fullName evidence="2">Uncharacterized protein</fullName>
    </submittedName>
</protein>
<feature type="compositionally biased region" description="Basic and acidic residues" evidence="1">
    <location>
        <begin position="26"/>
        <end position="36"/>
    </location>
</feature>
<name>A0A0F9P017_9ZZZZ</name>
<comment type="caution">
    <text evidence="2">The sequence shown here is derived from an EMBL/GenBank/DDBJ whole genome shotgun (WGS) entry which is preliminary data.</text>
</comment>
<dbReference type="AlphaFoldDB" id="A0A0F9P017"/>
<accession>A0A0F9P017</accession>
<sequence>MAADNEHFKVVSPLQHVESLTSVTDRVTREKDQRQKQDKKRKNKQSIDDQLEEEVGKDEEKSKRDGHVDFHA</sequence>
<evidence type="ECO:0000313" key="2">
    <source>
        <dbReference type="EMBL" id="KKM94410.1"/>
    </source>
</evidence>
<reference evidence="2" key="1">
    <citation type="journal article" date="2015" name="Nature">
        <title>Complex archaea that bridge the gap between prokaryotes and eukaryotes.</title>
        <authorList>
            <person name="Spang A."/>
            <person name="Saw J.H."/>
            <person name="Jorgensen S.L."/>
            <person name="Zaremba-Niedzwiedzka K."/>
            <person name="Martijn J."/>
            <person name="Lind A.E."/>
            <person name="van Eijk R."/>
            <person name="Schleper C."/>
            <person name="Guy L."/>
            <person name="Ettema T.J."/>
        </authorList>
    </citation>
    <scope>NUCLEOTIDE SEQUENCE</scope>
</reference>